<keyword evidence="9 16" id="KW-0662">Pyridine nucleotide biosynthesis</keyword>
<proteinExistence type="inferred from homology"/>
<name>A0A7S9HDS8_9ALTE</name>
<evidence type="ECO:0000259" key="18">
    <source>
        <dbReference type="Pfam" id="PF00890"/>
    </source>
</evidence>
<dbReference type="InterPro" id="IPR005288">
    <property type="entry name" value="NadB"/>
</dbReference>
<comment type="pathway">
    <text evidence="3 16">Cofactor biosynthesis; NAD(+) biosynthesis; iminoaspartate from L-aspartate (oxidase route): step 1/1.</text>
</comment>
<dbReference type="GO" id="GO:0008734">
    <property type="term" value="F:L-aspartate oxidase activity"/>
    <property type="evidence" value="ECO:0007669"/>
    <property type="project" value="UniProtKB-UniRule"/>
</dbReference>
<evidence type="ECO:0000256" key="10">
    <source>
        <dbReference type="ARBA" id="ARBA00022741"/>
    </source>
</evidence>
<evidence type="ECO:0000313" key="21">
    <source>
        <dbReference type="Proteomes" id="UP000595095"/>
    </source>
</evidence>
<dbReference type="UniPathway" id="UPA00253">
    <property type="reaction ID" value="UER00326"/>
</dbReference>
<keyword evidence="10" id="KW-0547">Nucleotide-binding</keyword>
<keyword evidence="21" id="KW-1185">Reference proteome</keyword>
<dbReference type="InterPro" id="IPR027477">
    <property type="entry name" value="Succ_DH/fumarate_Rdtase_cat_sf"/>
</dbReference>
<dbReference type="PANTHER" id="PTHR42716">
    <property type="entry name" value="L-ASPARTATE OXIDASE"/>
    <property type="match status" value="1"/>
</dbReference>
<dbReference type="InterPro" id="IPR003953">
    <property type="entry name" value="FAD-dep_OxRdtase_2_FAD-bd"/>
</dbReference>
<comment type="function">
    <text evidence="16">Catalyzes the oxidation of L-aspartate to iminoaspartate.</text>
</comment>
<dbReference type="Gene3D" id="3.50.50.60">
    <property type="entry name" value="FAD/NAD(P)-binding domain"/>
    <property type="match status" value="1"/>
</dbReference>
<dbReference type="NCBIfam" id="TIGR00551">
    <property type="entry name" value="nadB"/>
    <property type="match status" value="1"/>
</dbReference>
<dbReference type="InterPro" id="IPR015939">
    <property type="entry name" value="Fum_Rdtase/Succ_DH_flav-like_C"/>
</dbReference>
<protein>
    <recommendedName>
        <fullName evidence="6 14">L-aspartate oxidase</fullName>
        <ecNumber evidence="5 14">1.4.3.16</ecNumber>
    </recommendedName>
</protein>
<evidence type="ECO:0000256" key="16">
    <source>
        <dbReference type="RuleBase" id="RU362049"/>
    </source>
</evidence>
<comment type="subcellular location">
    <subcellularLocation>
        <location evidence="2 16">Cytoplasm</location>
    </subcellularLocation>
</comment>
<evidence type="ECO:0000256" key="5">
    <source>
        <dbReference type="ARBA" id="ARBA00012173"/>
    </source>
</evidence>
<dbReference type="Pfam" id="PF02910">
    <property type="entry name" value="Succ_DH_flav_C"/>
    <property type="match status" value="1"/>
</dbReference>
<dbReference type="EC" id="1.4.3.16" evidence="5 14"/>
<evidence type="ECO:0000313" key="20">
    <source>
        <dbReference type="EMBL" id="QPG06515.1"/>
    </source>
</evidence>
<evidence type="ECO:0000256" key="13">
    <source>
        <dbReference type="ARBA" id="ARBA00048305"/>
    </source>
</evidence>
<dbReference type="Proteomes" id="UP000595095">
    <property type="component" value="Chromosome"/>
</dbReference>
<accession>A0A7S9HDS8</accession>
<comment type="cofactor">
    <cofactor evidence="1 16">
        <name>FAD</name>
        <dbReference type="ChEBI" id="CHEBI:57692"/>
    </cofactor>
</comment>
<dbReference type="SUPFAM" id="SSF51905">
    <property type="entry name" value="FAD/NAD(P)-binding domain"/>
    <property type="match status" value="1"/>
</dbReference>
<evidence type="ECO:0000256" key="8">
    <source>
        <dbReference type="ARBA" id="ARBA00022630"/>
    </source>
</evidence>
<dbReference type="SUPFAM" id="SSF46977">
    <property type="entry name" value="Succinate dehydrogenase/fumarate reductase flavoprotein C-terminal domain"/>
    <property type="match status" value="1"/>
</dbReference>
<dbReference type="KEGG" id="smaa:IT774_04910"/>
<keyword evidence="8 16" id="KW-0285">Flavoprotein</keyword>
<evidence type="ECO:0000256" key="4">
    <source>
        <dbReference type="ARBA" id="ARBA00008562"/>
    </source>
</evidence>
<dbReference type="InterPro" id="IPR036188">
    <property type="entry name" value="FAD/NAD-bd_sf"/>
</dbReference>
<evidence type="ECO:0000256" key="6">
    <source>
        <dbReference type="ARBA" id="ARBA00021901"/>
    </source>
</evidence>
<keyword evidence="12 16" id="KW-0560">Oxidoreductase</keyword>
<keyword evidence="11 16" id="KW-0274">FAD</keyword>
<dbReference type="PRINTS" id="PR00368">
    <property type="entry name" value="FADPNR"/>
</dbReference>
<feature type="active site" description="Proton acceptor" evidence="15">
    <location>
        <position position="297"/>
    </location>
</feature>
<evidence type="ECO:0000256" key="14">
    <source>
        <dbReference type="NCBIfam" id="TIGR00551"/>
    </source>
</evidence>
<evidence type="ECO:0000256" key="12">
    <source>
        <dbReference type="ARBA" id="ARBA00023002"/>
    </source>
</evidence>
<gene>
    <name evidence="20" type="primary">nadB</name>
    <name evidence="20" type="ORF">IT774_04910</name>
</gene>
<dbReference type="PANTHER" id="PTHR42716:SF2">
    <property type="entry name" value="L-ASPARTATE OXIDASE, CHLOROPLASTIC"/>
    <property type="match status" value="1"/>
</dbReference>
<dbReference type="PRINTS" id="PR00411">
    <property type="entry name" value="PNDRDTASEI"/>
</dbReference>
<organism evidence="20 21">
    <name type="scientific">Salinimonas marina</name>
    <dbReference type="NCBI Taxonomy" id="2785918"/>
    <lineage>
        <taxon>Bacteria</taxon>
        <taxon>Pseudomonadati</taxon>
        <taxon>Pseudomonadota</taxon>
        <taxon>Gammaproteobacteria</taxon>
        <taxon>Alteromonadales</taxon>
        <taxon>Alteromonadaceae</taxon>
        <taxon>Alteromonas/Salinimonas group</taxon>
        <taxon>Salinimonas</taxon>
    </lineage>
</organism>
<dbReference type="RefSeq" id="WP_195811591.1">
    <property type="nucleotide sequence ID" value="NZ_CP064795.1"/>
</dbReference>
<evidence type="ECO:0000256" key="17">
    <source>
        <dbReference type="SAM" id="Coils"/>
    </source>
</evidence>
<dbReference type="GO" id="GO:0000166">
    <property type="term" value="F:nucleotide binding"/>
    <property type="evidence" value="ECO:0007669"/>
    <property type="project" value="UniProtKB-KW"/>
</dbReference>
<dbReference type="FunFam" id="1.20.58.100:FF:000002">
    <property type="entry name" value="L-aspartate oxidase"/>
    <property type="match status" value="1"/>
</dbReference>
<dbReference type="FunFam" id="3.90.700.10:FF:000002">
    <property type="entry name" value="L-aspartate oxidase"/>
    <property type="match status" value="1"/>
</dbReference>
<dbReference type="FunFam" id="3.50.50.60:FF:000060">
    <property type="entry name" value="L-aspartate oxidase"/>
    <property type="match status" value="1"/>
</dbReference>
<keyword evidence="17" id="KW-0175">Coiled coil</keyword>
<evidence type="ECO:0000256" key="1">
    <source>
        <dbReference type="ARBA" id="ARBA00001974"/>
    </source>
</evidence>
<evidence type="ECO:0000256" key="11">
    <source>
        <dbReference type="ARBA" id="ARBA00022827"/>
    </source>
</evidence>
<reference evidence="20 21" key="1">
    <citation type="submission" date="2020-11" db="EMBL/GenBank/DDBJ databases">
        <title>Complete genome sequence for Salinimonas sp. strain G2-b.</title>
        <authorList>
            <person name="Park S.-J."/>
        </authorList>
    </citation>
    <scope>NUCLEOTIDE SEQUENCE [LARGE SCALE GENOMIC DNA]</scope>
    <source>
        <strain evidence="20 21">G2-b</strain>
    </source>
</reference>
<dbReference type="GO" id="GO:0005737">
    <property type="term" value="C:cytoplasm"/>
    <property type="evidence" value="ECO:0007669"/>
    <property type="project" value="UniProtKB-SubCell"/>
</dbReference>
<feature type="domain" description="Fumarate reductase/succinate dehydrogenase flavoprotein-like C-terminal" evidence="19">
    <location>
        <begin position="448"/>
        <end position="532"/>
    </location>
</feature>
<dbReference type="Gene3D" id="3.90.700.10">
    <property type="entry name" value="Succinate dehydrogenase/fumarate reductase flavoprotein, catalytic domain"/>
    <property type="match status" value="1"/>
</dbReference>
<dbReference type="SUPFAM" id="SSF56425">
    <property type="entry name" value="Succinate dehydrogenase/fumarate reductase flavoprotein, catalytic domain"/>
    <property type="match status" value="1"/>
</dbReference>
<dbReference type="NCBIfam" id="NF006567">
    <property type="entry name" value="PRK09077.1"/>
    <property type="match status" value="1"/>
</dbReference>
<keyword evidence="7" id="KW-0963">Cytoplasm</keyword>
<evidence type="ECO:0000256" key="15">
    <source>
        <dbReference type="PIRSR" id="PIRSR000171-1"/>
    </source>
</evidence>
<feature type="domain" description="FAD-dependent oxidoreductase 2 FAD-binding" evidence="18">
    <location>
        <begin position="21"/>
        <end position="399"/>
    </location>
</feature>
<comment type="catalytic activity">
    <reaction evidence="13">
        <text>L-aspartate + O2 = iminosuccinate + H2O2</text>
        <dbReference type="Rhea" id="RHEA:25876"/>
        <dbReference type="ChEBI" id="CHEBI:15379"/>
        <dbReference type="ChEBI" id="CHEBI:16240"/>
        <dbReference type="ChEBI" id="CHEBI:29991"/>
        <dbReference type="ChEBI" id="CHEBI:77875"/>
        <dbReference type="EC" id="1.4.3.16"/>
    </reaction>
    <physiologicalReaction direction="left-to-right" evidence="13">
        <dbReference type="Rhea" id="RHEA:25877"/>
    </physiologicalReaction>
</comment>
<evidence type="ECO:0000256" key="3">
    <source>
        <dbReference type="ARBA" id="ARBA00004950"/>
    </source>
</evidence>
<sequence length="554" mass="61866">MNSVSSSPSSAHPQPIEHSCDVLIIGSGAAGLSLALKLADHCKVIVLSKSDRNEGSTRYAQGGIAAVFDEKDSIDAHVQDTLQAGAGLCDEHAVRYTAQRAKEALTWLIGYGVPFDKEQNEQGEERYHLTREGGHSHRRILHAADATGEALQITLNDAVAKHPNIHFFERYNAIDLIQSKQHPGSCSGVYVWSRKREHVEVIRSRFITLATGGGSKVYQYTSNPDVSSGDGIAMAWRAGCRVANMEFNQFHPTCLYHPEARNFLISEALRGEGAQLCHADGTRFMQNFDKRGDLAPRDIVARAIDYEMKRLGADCMYLDISHKPAEFIEKHFPNIQKRCLDLGIDITQQPIPVVPAAHYSCGGVITDTNARTDLDNVYAVGEVAYTGLHGANRMASNSLLECVVYATSAAEHILSRLQDPYEDEAIPAWDESQVTNSDEEVIIQHNWHELRLFMWDYVGIVRTNKRLERALRRINLLEQEIQEYYAHFRVSNNLLELRNLVMVAELIVRCAMQRKESRGLHFNLDYPEAQDNPEPSILVPSASRIQNTPGVLGP</sequence>
<dbReference type="PIRSF" id="PIRSF000171">
    <property type="entry name" value="SDHA_APRA_LASPO"/>
    <property type="match status" value="1"/>
</dbReference>
<comment type="similarity">
    <text evidence="4 16">Belongs to the FAD-dependent oxidoreductase 2 family. NadB subfamily.</text>
</comment>
<dbReference type="InterPro" id="IPR037099">
    <property type="entry name" value="Fum_R/Succ_DH_flav-like_C_sf"/>
</dbReference>
<evidence type="ECO:0000256" key="9">
    <source>
        <dbReference type="ARBA" id="ARBA00022642"/>
    </source>
</evidence>
<dbReference type="AlphaFoldDB" id="A0A7S9HDS8"/>
<dbReference type="Gene3D" id="1.20.58.100">
    <property type="entry name" value="Fumarate reductase/succinate dehydrogenase flavoprotein-like, C-terminal domain"/>
    <property type="match status" value="1"/>
</dbReference>
<evidence type="ECO:0000256" key="7">
    <source>
        <dbReference type="ARBA" id="ARBA00022490"/>
    </source>
</evidence>
<dbReference type="Pfam" id="PF00890">
    <property type="entry name" value="FAD_binding_2"/>
    <property type="match status" value="1"/>
</dbReference>
<feature type="coiled-coil region" evidence="17">
    <location>
        <begin position="460"/>
        <end position="487"/>
    </location>
</feature>
<dbReference type="EMBL" id="CP064795">
    <property type="protein sequence ID" value="QPG06515.1"/>
    <property type="molecule type" value="Genomic_DNA"/>
</dbReference>
<dbReference type="GO" id="GO:0034628">
    <property type="term" value="P:'de novo' NAD+ biosynthetic process from L-aspartate"/>
    <property type="evidence" value="ECO:0007669"/>
    <property type="project" value="TreeGrafter"/>
</dbReference>
<evidence type="ECO:0000256" key="2">
    <source>
        <dbReference type="ARBA" id="ARBA00004496"/>
    </source>
</evidence>
<evidence type="ECO:0000259" key="19">
    <source>
        <dbReference type="Pfam" id="PF02910"/>
    </source>
</evidence>